<evidence type="ECO:0000256" key="1">
    <source>
        <dbReference type="SAM" id="Phobius"/>
    </source>
</evidence>
<proteinExistence type="predicted"/>
<keyword evidence="1" id="KW-0812">Transmembrane</keyword>
<reference evidence="2 3" key="1">
    <citation type="submission" date="2016-10" db="EMBL/GenBank/DDBJ databases">
        <authorList>
            <person name="de Groot N.N."/>
        </authorList>
    </citation>
    <scope>NUCLEOTIDE SEQUENCE [LARGE SCALE GENOMIC DNA]</scope>
    <source>
        <strain evidence="2 3">DSM 5522</strain>
    </source>
</reference>
<dbReference type="Pfam" id="PF19639">
    <property type="entry name" value="DUF6142"/>
    <property type="match status" value="1"/>
</dbReference>
<feature type="transmembrane region" description="Helical" evidence="1">
    <location>
        <begin position="99"/>
        <end position="120"/>
    </location>
</feature>
<protein>
    <submittedName>
        <fullName evidence="2">Uncharacterized protein</fullName>
    </submittedName>
</protein>
<name>A0A1I0V9B6_9FIRM</name>
<keyword evidence="3" id="KW-1185">Reference proteome</keyword>
<sequence>MFEIAGKRRNRKKYGRKKYLFSTKNPNYVGIVALIAGIVSLGLFAALTVYSFLCKGQATLFIGAVGFFSIFLSISGIYMGFQSFNTIDSTYTISKISTLFNFFILILWITIFISGTYGLWW</sequence>
<accession>A0A1I0V9B6</accession>
<feature type="transmembrane region" description="Helical" evidence="1">
    <location>
        <begin position="60"/>
        <end position="79"/>
    </location>
</feature>
<keyword evidence="1" id="KW-1133">Transmembrane helix</keyword>
<feature type="transmembrane region" description="Helical" evidence="1">
    <location>
        <begin position="28"/>
        <end position="53"/>
    </location>
</feature>
<evidence type="ECO:0000313" key="3">
    <source>
        <dbReference type="Proteomes" id="UP000198838"/>
    </source>
</evidence>
<organism evidence="2 3">
    <name type="scientific">Acetitomaculum ruminis DSM 5522</name>
    <dbReference type="NCBI Taxonomy" id="1120918"/>
    <lineage>
        <taxon>Bacteria</taxon>
        <taxon>Bacillati</taxon>
        <taxon>Bacillota</taxon>
        <taxon>Clostridia</taxon>
        <taxon>Lachnospirales</taxon>
        <taxon>Lachnospiraceae</taxon>
        <taxon>Acetitomaculum</taxon>
    </lineage>
</organism>
<keyword evidence="1" id="KW-0472">Membrane</keyword>
<dbReference type="AlphaFoldDB" id="A0A1I0V9B6"/>
<gene>
    <name evidence="2" type="ORF">SAMN05216249_101219</name>
</gene>
<dbReference type="InterPro" id="IPR046140">
    <property type="entry name" value="DUF6142"/>
</dbReference>
<dbReference type="Proteomes" id="UP000198838">
    <property type="component" value="Unassembled WGS sequence"/>
</dbReference>
<dbReference type="EMBL" id="FOJY01000001">
    <property type="protein sequence ID" value="SFA72647.1"/>
    <property type="molecule type" value="Genomic_DNA"/>
</dbReference>
<dbReference type="RefSeq" id="WP_092869926.1">
    <property type="nucleotide sequence ID" value="NZ_FOJY01000001.1"/>
</dbReference>
<evidence type="ECO:0000313" key="2">
    <source>
        <dbReference type="EMBL" id="SFA72647.1"/>
    </source>
</evidence>
<dbReference type="STRING" id="1120918.SAMN05216249_101219"/>